<dbReference type="Gene3D" id="3.60.130.10">
    <property type="entry name" value="Clavaminate synthase-like"/>
    <property type="match status" value="1"/>
</dbReference>
<feature type="domain" description="TauD/TfdA-like" evidence="2">
    <location>
        <begin position="738"/>
        <end position="790"/>
    </location>
</feature>
<reference evidence="3" key="1">
    <citation type="submission" date="2023-10" db="EMBL/GenBank/DDBJ databases">
        <authorList>
            <person name="Chen Y."/>
            <person name="Shah S."/>
            <person name="Dougan E. K."/>
            <person name="Thang M."/>
            <person name="Chan C."/>
        </authorList>
    </citation>
    <scope>NUCLEOTIDE SEQUENCE [LARGE SCALE GENOMIC DNA]</scope>
</reference>
<comment type="caution">
    <text evidence="3">The sequence shown here is derived from an EMBL/GenBank/DDBJ whole genome shotgun (WGS) entry which is preliminary data.</text>
</comment>
<dbReference type="InterPro" id="IPR042098">
    <property type="entry name" value="TauD-like_sf"/>
</dbReference>
<sequence length="816" mass="86588">MPIHAADLSEAVATYLAGFGGRGISLPTGSCFPVKVFTVVKEVEADPDGLPGGLGERGSAAVVADSVVVEARAESRSLAAQGRIVSKGEGPTEIERATAAEGKEECQGQVEQVGLLKQIRWGVVAIDLGVRHFGEQWKKPALPIVNFGDPAALGRRCTGQVGARSMAKLPRRELEVRGEGGESLANIVCPRLQDSGRQCAAVAAQFHERSLEEPLTAGVRWGVSGQGRLIPLRAVLPAIGSDFVAAERWGPLLSGKWGRRGRDNLRGRKGVAMVAGRLWRTPSAWNHRVFVYTDALIAVGALSKCRARARESLGLCRPGHVFIGSGKVCQFQDIHCLRHPASHDLEKGLAMKAVAVHLSFDGLLGERDAAQLREECCAEGTDKDDVHRTIPMRNKSYELTSHLAEGCANIPEAALTVDPVPAFLPAPEDGLAIEVIVPCGLQNGILENGWPLGLPAVQIAMGGDENADGRSPAASVQKSTCADLVAGPMGADCAPDRRGRGLVFNSQAIVDNGWPPRAGLLGLEDRDTCGLCWGTEDDVGISQGIYGDSEDIYGVADHKGSGSPKGSQGRLRHRGQIYMAMLVGARVRREKRAELVADATATGCVLNGGETRGRLTDWLVARGVEPEDVAKKVKFELPQPKVNAEKLEMLGDGKMAINAQTARVQKVEEKSASSSGPPGPVERVRIDQTELRNIEVPARRIHAACGRCLLVQAAREARHALPTACDEAAARGGLAALPGSGLEPHTDGYVYGDDMPDYLFLLCEQPSPQGGANVLLDGHRILSALEAGDAAAQELARFLAEIDVDLSEPGESGIMT</sequence>
<keyword evidence="1" id="KW-0560">Oxidoreductase</keyword>
<protein>
    <recommendedName>
        <fullName evidence="2">TauD/TfdA-like domain-containing protein</fullName>
    </recommendedName>
</protein>
<feature type="non-terminal residue" evidence="3">
    <location>
        <position position="816"/>
    </location>
</feature>
<dbReference type="SUPFAM" id="SSF51197">
    <property type="entry name" value="Clavaminate synthase-like"/>
    <property type="match status" value="1"/>
</dbReference>
<dbReference type="Pfam" id="PF02668">
    <property type="entry name" value="TauD"/>
    <property type="match status" value="1"/>
</dbReference>
<evidence type="ECO:0000259" key="2">
    <source>
        <dbReference type="Pfam" id="PF02668"/>
    </source>
</evidence>
<keyword evidence="4" id="KW-1185">Reference proteome</keyword>
<accession>A0ABN9W2W6</accession>
<dbReference type="EMBL" id="CAUYUJ010018067">
    <property type="protein sequence ID" value="CAK0880403.1"/>
    <property type="molecule type" value="Genomic_DNA"/>
</dbReference>
<name>A0ABN9W2W6_9DINO</name>
<organism evidence="3 4">
    <name type="scientific">Prorocentrum cordatum</name>
    <dbReference type="NCBI Taxonomy" id="2364126"/>
    <lineage>
        <taxon>Eukaryota</taxon>
        <taxon>Sar</taxon>
        <taxon>Alveolata</taxon>
        <taxon>Dinophyceae</taxon>
        <taxon>Prorocentrales</taxon>
        <taxon>Prorocentraceae</taxon>
        <taxon>Prorocentrum</taxon>
    </lineage>
</organism>
<evidence type="ECO:0000256" key="1">
    <source>
        <dbReference type="ARBA" id="ARBA00023002"/>
    </source>
</evidence>
<gene>
    <name evidence="3" type="ORF">PCOR1329_LOCUS63555</name>
</gene>
<proteinExistence type="predicted"/>
<dbReference type="Proteomes" id="UP001189429">
    <property type="component" value="Unassembled WGS sequence"/>
</dbReference>
<evidence type="ECO:0000313" key="4">
    <source>
        <dbReference type="Proteomes" id="UP001189429"/>
    </source>
</evidence>
<evidence type="ECO:0000313" key="3">
    <source>
        <dbReference type="EMBL" id="CAK0880403.1"/>
    </source>
</evidence>
<dbReference type="InterPro" id="IPR003819">
    <property type="entry name" value="TauD/TfdA-like"/>
</dbReference>